<dbReference type="InterPro" id="IPR029033">
    <property type="entry name" value="His_PPase_superfam"/>
</dbReference>
<name>A0A9D1ZIG4_9BACE</name>
<evidence type="ECO:0000256" key="2">
    <source>
        <dbReference type="SAM" id="Phobius"/>
    </source>
</evidence>
<proteinExistence type="predicted"/>
<dbReference type="Pfam" id="PF00300">
    <property type="entry name" value="His_Phos_1"/>
    <property type="match status" value="1"/>
</dbReference>
<dbReference type="Gene3D" id="3.40.50.1240">
    <property type="entry name" value="Phosphoglycerate mutase-like"/>
    <property type="match status" value="1"/>
</dbReference>
<protein>
    <recommendedName>
        <fullName evidence="1">Alpha-ribazole phosphatase</fullName>
        <ecNumber evidence="1">3.1.3.73</ecNumber>
    </recommendedName>
</protein>
<keyword evidence="2" id="KW-0472">Membrane</keyword>
<dbReference type="GO" id="GO:0005737">
    <property type="term" value="C:cytoplasm"/>
    <property type="evidence" value="ECO:0007669"/>
    <property type="project" value="TreeGrafter"/>
</dbReference>
<keyword evidence="2" id="KW-0812">Transmembrane</keyword>
<dbReference type="GO" id="GO:0043755">
    <property type="term" value="F:alpha-ribazole phosphatase activity"/>
    <property type="evidence" value="ECO:0007669"/>
    <property type="project" value="UniProtKB-UniRule"/>
</dbReference>
<keyword evidence="2" id="KW-1133">Transmembrane helix</keyword>
<dbReference type="InterPro" id="IPR013078">
    <property type="entry name" value="His_Pase_superF_clade-1"/>
</dbReference>
<dbReference type="InterPro" id="IPR017578">
    <property type="entry name" value="Ribazole_CobC"/>
</dbReference>
<dbReference type="EMBL" id="DXCV01000037">
    <property type="protein sequence ID" value="HIY88131.1"/>
    <property type="molecule type" value="Genomic_DNA"/>
</dbReference>
<sequence>MEVILIRHTSVDVPPGTCYGQTDVPLRSTFPEEAKAVREGVANYLPFDEVYTSPLSRCIRLATYCGYPDARRDARLLEMNFGAWEMQRYDEIRDPHLAEWYADYLHQPATDGESFEEQLKRVSSFLDELRKKNYRRVAVFTHGGVIVCALIYAGLVRPEEAFSHVPPYGGTISISLSPLPE</sequence>
<dbReference type="PANTHER" id="PTHR48100:SF1">
    <property type="entry name" value="HISTIDINE PHOSPHATASE FAMILY PROTEIN-RELATED"/>
    <property type="match status" value="1"/>
</dbReference>
<dbReference type="PANTHER" id="PTHR48100">
    <property type="entry name" value="BROAD-SPECIFICITY PHOSPHATASE YOR283W-RELATED"/>
    <property type="match status" value="1"/>
</dbReference>
<dbReference type="SUPFAM" id="SSF53254">
    <property type="entry name" value="Phosphoglycerate mutase-like"/>
    <property type="match status" value="1"/>
</dbReference>
<feature type="transmembrane region" description="Helical" evidence="2">
    <location>
        <begin position="137"/>
        <end position="155"/>
    </location>
</feature>
<dbReference type="AlphaFoldDB" id="A0A9D1ZIG4"/>
<evidence type="ECO:0000313" key="4">
    <source>
        <dbReference type="Proteomes" id="UP000886851"/>
    </source>
</evidence>
<comment type="caution">
    <text evidence="3">The sequence shown here is derived from an EMBL/GenBank/DDBJ whole genome shotgun (WGS) entry which is preliminary data.</text>
</comment>
<evidence type="ECO:0000313" key="3">
    <source>
        <dbReference type="EMBL" id="HIY88131.1"/>
    </source>
</evidence>
<dbReference type="GO" id="GO:0009236">
    <property type="term" value="P:cobalamin biosynthetic process"/>
    <property type="evidence" value="ECO:0007669"/>
    <property type="project" value="UniProtKB-UniRule"/>
</dbReference>
<dbReference type="EC" id="3.1.3.73" evidence="1"/>
<reference evidence="3" key="1">
    <citation type="journal article" date="2021" name="PeerJ">
        <title>Extensive microbial diversity within the chicken gut microbiome revealed by metagenomics and culture.</title>
        <authorList>
            <person name="Gilroy R."/>
            <person name="Ravi A."/>
            <person name="Getino M."/>
            <person name="Pursley I."/>
            <person name="Horton D.L."/>
            <person name="Alikhan N.F."/>
            <person name="Baker D."/>
            <person name="Gharbi K."/>
            <person name="Hall N."/>
            <person name="Watson M."/>
            <person name="Adriaenssens E.M."/>
            <person name="Foster-Nyarko E."/>
            <person name="Jarju S."/>
            <person name="Secka A."/>
            <person name="Antonio M."/>
            <person name="Oren A."/>
            <person name="Chaudhuri R.R."/>
            <person name="La Ragione R."/>
            <person name="Hildebrand F."/>
            <person name="Pallen M.J."/>
        </authorList>
    </citation>
    <scope>NUCLEOTIDE SEQUENCE</scope>
    <source>
        <strain evidence="3">Gambia2-208</strain>
    </source>
</reference>
<reference evidence="3" key="2">
    <citation type="submission" date="2021-04" db="EMBL/GenBank/DDBJ databases">
        <authorList>
            <person name="Gilroy R."/>
        </authorList>
    </citation>
    <scope>NUCLEOTIDE SEQUENCE</scope>
    <source>
        <strain evidence="3">Gambia2-208</strain>
    </source>
</reference>
<accession>A0A9D1ZIG4</accession>
<dbReference type="CDD" id="cd07067">
    <property type="entry name" value="HP_PGM_like"/>
    <property type="match status" value="1"/>
</dbReference>
<evidence type="ECO:0000256" key="1">
    <source>
        <dbReference type="NCBIfam" id="TIGR03162"/>
    </source>
</evidence>
<organism evidence="3 4">
    <name type="scientific">Candidatus Bacteroides pullicola</name>
    <dbReference type="NCBI Taxonomy" id="2838475"/>
    <lineage>
        <taxon>Bacteria</taxon>
        <taxon>Pseudomonadati</taxon>
        <taxon>Bacteroidota</taxon>
        <taxon>Bacteroidia</taxon>
        <taxon>Bacteroidales</taxon>
        <taxon>Bacteroidaceae</taxon>
        <taxon>Bacteroides</taxon>
    </lineage>
</organism>
<gene>
    <name evidence="3" type="primary">cobC</name>
    <name evidence="3" type="ORF">H9824_05440</name>
</gene>
<dbReference type="Proteomes" id="UP000886851">
    <property type="component" value="Unassembled WGS sequence"/>
</dbReference>
<dbReference type="InterPro" id="IPR050275">
    <property type="entry name" value="PGM_Phosphatase"/>
</dbReference>
<dbReference type="NCBIfam" id="TIGR03162">
    <property type="entry name" value="ribazole_cobC"/>
    <property type="match status" value="1"/>
</dbReference>
<dbReference type="SMART" id="SM00855">
    <property type="entry name" value="PGAM"/>
    <property type="match status" value="1"/>
</dbReference>